<gene>
    <name evidence="8" type="ORF">SAMN04489793_2390</name>
</gene>
<comment type="subcellular location">
    <subcellularLocation>
        <location evidence="1">Cell membrane</location>
        <topology evidence="1">Multi-pass membrane protein</topology>
    </subcellularLocation>
</comment>
<keyword evidence="9" id="KW-1185">Reference proteome</keyword>
<feature type="transmembrane region" description="Helical" evidence="6">
    <location>
        <begin position="148"/>
        <end position="167"/>
    </location>
</feature>
<feature type="transmembrane region" description="Helical" evidence="6">
    <location>
        <begin position="21"/>
        <end position="45"/>
    </location>
</feature>
<evidence type="ECO:0000256" key="4">
    <source>
        <dbReference type="ARBA" id="ARBA00022989"/>
    </source>
</evidence>
<keyword evidence="2" id="KW-1003">Cell membrane</keyword>
<evidence type="ECO:0000313" key="8">
    <source>
        <dbReference type="EMBL" id="SEC47564.1"/>
    </source>
</evidence>
<dbReference type="GO" id="GO:0022857">
    <property type="term" value="F:transmembrane transporter activity"/>
    <property type="evidence" value="ECO:0007669"/>
    <property type="project" value="InterPro"/>
</dbReference>
<feature type="transmembrane region" description="Helical" evidence="6">
    <location>
        <begin position="284"/>
        <end position="304"/>
    </location>
</feature>
<dbReference type="InterPro" id="IPR020846">
    <property type="entry name" value="MFS_dom"/>
</dbReference>
<evidence type="ECO:0000256" key="3">
    <source>
        <dbReference type="ARBA" id="ARBA00022692"/>
    </source>
</evidence>
<evidence type="ECO:0000256" key="6">
    <source>
        <dbReference type="SAM" id="Phobius"/>
    </source>
</evidence>
<dbReference type="InterPro" id="IPR011701">
    <property type="entry name" value="MFS"/>
</dbReference>
<evidence type="ECO:0000313" key="9">
    <source>
        <dbReference type="Proteomes" id="UP000182241"/>
    </source>
</evidence>
<dbReference type="Pfam" id="PF07690">
    <property type="entry name" value="MFS_1"/>
    <property type="match status" value="1"/>
</dbReference>
<feature type="transmembrane region" description="Helical" evidence="6">
    <location>
        <begin position="310"/>
        <end position="333"/>
    </location>
</feature>
<dbReference type="InterPro" id="IPR050189">
    <property type="entry name" value="MFS_Efflux_Transporters"/>
</dbReference>
<dbReference type="OrthoDB" id="4571168at2"/>
<dbReference type="PANTHER" id="PTHR43124:SF3">
    <property type="entry name" value="CHLORAMPHENICOL EFFLUX PUMP RV0191"/>
    <property type="match status" value="1"/>
</dbReference>
<organism evidence="8 9">
    <name type="scientific">Tsukamurella tyrosinosolvens</name>
    <dbReference type="NCBI Taxonomy" id="57704"/>
    <lineage>
        <taxon>Bacteria</taxon>
        <taxon>Bacillati</taxon>
        <taxon>Actinomycetota</taxon>
        <taxon>Actinomycetes</taxon>
        <taxon>Mycobacteriales</taxon>
        <taxon>Tsukamurellaceae</taxon>
        <taxon>Tsukamurella</taxon>
    </lineage>
</organism>
<evidence type="ECO:0000256" key="1">
    <source>
        <dbReference type="ARBA" id="ARBA00004651"/>
    </source>
</evidence>
<feature type="domain" description="Major facilitator superfamily (MFS) profile" evidence="7">
    <location>
        <begin position="16"/>
        <end position="367"/>
    </location>
</feature>
<dbReference type="InterPro" id="IPR036259">
    <property type="entry name" value="MFS_trans_sf"/>
</dbReference>
<reference evidence="9" key="1">
    <citation type="submission" date="2016-10" db="EMBL/GenBank/DDBJ databases">
        <authorList>
            <person name="Varghese N."/>
            <person name="Submissions S."/>
        </authorList>
    </citation>
    <scope>NUCLEOTIDE SEQUENCE [LARGE SCALE GENOMIC DNA]</scope>
    <source>
        <strain evidence="9">DSM 44234</strain>
    </source>
</reference>
<keyword evidence="5 6" id="KW-0472">Membrane</keyword>
<evidence type="ECO:0000259" key="7">
    <source>
        <dbReference type="PROSITE" id="PS50850"/>
    </source>
</evidence>
<dbReference type="AlphaFoldDB" id="A0A1H4SU85"/>
<name>A0A1H4SU85_TSUTY</name>
<evidence type="ECO:0000256" key="2">
    <source>
        <dbReference type="ARBA" id="ARBA00022475"/>
    </source>
</evidence>
<dbReference type="GO" id="GO:0005886">
    <property type="term" value="C:plasma membrane"/>
    <property type="evidence" value="ECO:0007669"/>
    <property type="project" value="UniProtKB-SubCell"/>
</dbReference>
<feature type="transmembrane region" description="Helical" evidence="6">
    <location>
        <begin position="83"/>
        <end position="101"/>
    </location>
</feature>
<dbReference type="Proteomes" id="UP000182241">
    <property type="component" value="Unassembled WGS sequence"/>
</dbReference>
<feature type="transmembrane region" description="Helical" evidence="6">
    <location>
        <begin position="215"/>
        <end position="236"/>
    </location>
</feature>
<dbReference type="PANTHER" id="PTHR43124">
    <property type="entry name" value="PURINE EFFLUX PUMP PBUE"/>
    <property type="match status" value="1"/>
</dbReference>
<dbReference type="Gene3D" id="1.20.1250.20">
    <property type="entry name" value="MFS general substrate transporter like domains"/>
    <property type="match status" value="1"/>
</dbReference>
<feature type="transmembrane region" description="Helical" evidence="6">
    <location>
        <begin position="107"/>
        <end position="128"/>
    </location>
</feature>
<accession>A0A1H4SU85</accession>
<dbReference type="EMBL" id="FNSA01000003">
    <property type="protein sequence ID" value="SEC47564.1"/>
    <property type="molecule type" value="Genomic_DNA"/>
</dbReference>
<protein>
    <submittedName>
        <fullName evidence="8">Predicted arabinose efflux permease, MFS family</fullName>
    </submittedName>
</protein>
<dbReference type="STRING" id="57704.SAMN04489793_2390"/>
<keyword evidence="3 6" id="KW-0812">Transmembrane</keyword>
<feature type="transmembrane region" description="Helical" evidence="6">
    <location>
        <begin position="248"/>
        <end position="272"/>
    </location>
</feature>
<feature type="transmembrane region" description="Helical" evidence="6">
    <location>
        <begin position="51"/>
        <end position="71"/>
    </location>
</feature>
<evidence type="ECO:0000256" key="5">
    <source>
        <dbReference type="ARBA" id="ARBA00023136"/>
    </source>
</evidence>
<feature type="transmembrane region" description="Helical" evidence="6">
    <location>
        <begin position="345"/>
        <end position="365"/>
    </location>
</feature>
<dbReference type="PROSITE" id="PS50850">
    <property type="entry name" value="MFS"/>
    <property type="match status" value="1"/>
</dbReference>
<proteinExistence type="predicted"/>
<keyword evidence="4 6" id="KW-1133">Transmembrane helix</keyword>
<sequence length="367" mass="36344">MDVRVSAPAAIAVRPRIAGAYLLLFLIGAETFLISPLLPTITAALQTDVTTAANATTAYVLVYAIASPFLGSVSDRVGRRAPLLIGAGLFLVSNLACALAPQVAVLIAARAVGGLGAALAGPSIWAYLADSSPDPESIGMLMGRGMAFFSSGQVIGIPVGAGIAAAAGWQWSFVALAAGTAVATGALASAVPRGRPAGTPPTLGEGLRVALDARVGPILAATLVVQSFSLGAYAYAGQILHERLGWSTASLGLVGVLVGLGSVTGSLLGGRLTRSGLPGPTRTALWIAVIGAGLGAFALSHSAVPALVALFVWFVGSGGFVTAQQTALALAAGDRRASASAWNTSAMHAGTAIGVFVLGTVIAGANG</sequence>
<dbReference type="RefSeq" id="WP_068742062.1">
    <property type="nucleotide sequence ID" value="NZ_CBDRGN010000001.1"/>
</dbReference>
<dbReference type="SUPFAM" id="SSF103473">
    <property type="entry name" value="MFS general substrate transporter"/>
    <property type="match status" value="1"/>
</dbReference>